<dbReference type="EMBL" id="CM000851">
    <property type="protein sequence ID" value="KRG97624.1"/>
    <property type="molecule type" value="Genomic_DNA"/>
</dbReference>
<protein>
    <submittedName>
        <fullName evidence="1 2">Uncharacterized protein</fullName>
    </submittedName>
</protein>
<dbReference type="Gramene" id="KRG97624">
    <property type="protein sequence ID" value="KRG97624"/>
    <property type="gene ID" value="GLYMA_18G020200"/>
</dbReference>
<organism evidence="1">
    <name type="scientific">Glycine max</name>
    <name type="common">Soybean</name>
    <name type="synonym">Glycine hispida</name>
    <dbReference type="NCBI Taxonomy" id="3847"/>
    <lineage>
        <taxon>Eukaryota</taxon>
        <taxon>Viridiplantae</taxon>
        <taxon>Streptophyta</taxon>
        <taxon>Embryophyta</taxon>
        <taxon>Tracheophyta</taxon>
        <taxon>Spermatophyta</taxon>
        <taxon>Magnoliopsida</taxon>
        <taxon>eudicotyledons</taxon>
        <taxon>Gunneridae</taxon>
        <taxon>Pentapetalae</taxon>
        <taxon>rosids</taxon>
        <taxon>fabids</taxon>
        <taxon>Fabales</taxon>
        <taxon>Fabaceae</taxon>
        <taxon>Papilionoideae</taxon>
        <taxon>50 kb inversion clade</taxon>
        <taxon>NPAAA clade</taxon>
        <taxon>indigoferoid/millettioid clade</taxon>
        <taxon>Phaseoleae</taxon>
        <taxon>Glycine</taxon>
        <taxon>Glycine subgen. Soja</taxon>
    </lineage>
</organism>
<reference evidence="2" key="2">
    <citation type="submission" date="2018-02" db="UniProtKB">
        <authorList>
            <consortium name="EnsemblPlants"/>
        </authorList>
    </citation>
    <scope>IDENTIFICATION</scope>
    <source>
        <strain evidence="2">Williams 82</strain>
    </source>
</reference>
<gene>
    <name evidence="1" type="ORF">GLYMA_18G020200</name>
</gene>
<dbReference type="EnsemblPlants" id="KRG97624">
    <property type="protein sequence ID" value="KRG97624"/>
    <property type="gene ID" value="GLYMA_18G020200"/>
</dbReference>
<evidence type="ECO:0000313" key="2">
    <source>
        <dbReference type="EnsemblPlants" id="KRG97624"/>
    </source>
</evidence>
<evidence type="ECO:0000313" key="1">
    <source>
        <dbReference type="EMBL" id="KRG97624.1"/>
    </source>
</evidence>
<keyword evidence="3" id="KW-1185">Reference proteome</keyword>
<accession>A0A0R0F4T6</accession>
<sequence length="147" mass="17716">MLLAQCYGFVFPCRSASEDMDQSLQLQIFRFQFQWHDQGVEIYFDIDGKEEDHHLFLWLFQIMEINCKQPFETFTHIISTSEMFTHHSMRFIFIKENLGQSDRSLSWSVLNIVHNNYACVIDILCSITMIIIRKERHRYFVRKKLLP</sequence>
<dbReference type="AlphaFoldDB" id="A0A0R0F4T6"/>
<dbReference type="Proteomes" id="UP000008827">
    <property type="component" value="Chromosome 18"/>
</dbReference>
<dbReference type="InParanoid" id="A0A0R0F4T6"/>
<proteinExistence type="predicted"/>
<evidence type="ECO:0000313" key="3">
    <source>
        <dbReference type="Proteomes" id="UP000008827"/>
    </source>
</evidence>
<reference evidence="1 2" key="1">
    <citation type="journal article" date="2010" name="Nature">
        <title>Genome sequence of the palaeopolyploid soybean.</title>
        <authorList>
            <person name="Schmutz J."/>
            <person name="Cannon S.B."/>
            <person name="Schlueter J."/>
            <person name="Ma J."/>
            <person name="Mitros T."/>
            <person name="Nelson W."/>
            <person name="Hyten D.L."/>
            <person name="Song Q."/>
            <person name="Thelen J.J."/>
            <person name="Cheng J."/>
            <person name="Xu D."/>
            <person name="Hellsten U."/>
            <person name="May G.D."/>
            <person name="Yu Y."/>
            <person name="Sakurai T."/>
            <person name="Umezawa T."/>
            <person name="Bhattacharyya M.K."/>
            <person name="Sandhu D."/>
            <person name="Valliyodan B."/>
            <person name="Lindquist E."/>
            <person name="Peto M."/>
            <person name="Grant D."/>
            <person name="Shu S."/>
            <person name="Goodstein D."/>
            <person name="Barry K."/>
            <person name="Futrell-Griggs M."/>
            <person name="Abernathy B."/>
            <person name="Du J."/>
            <person name="Tian Z."/>
            <person name="Zhu L."/>
            <person name="Gill N."/>
            <person name="Joshi T."/>
            <person name="Libault M."/>
            <person name="Sethuraman A."/>
            <person name="Zhang X.-C."/>
            <person name="Shinozaki K."/>
            <person name="Nguyen H.T."/>
            <person name="Wing R.A."/>
            <person name="Cregan P."/>
            <person name="Specht J."/>
            <person name="Grimwood J."/>
            <person name="Rokhsar D."/>
            <person name="Stacey G."/>
            <person name="Shoemaker R.C."/>
            <person name="Jackson S.A."/>
        </authorList>
    </citation>
    <scope>NUCLEOTIDE SEQUENCE</scope>
    <source>
        <strain evidence="2">cv. Williams 82</strain>
        <tissue evidence="1">Callus</tissue>
    </source>
</reference>
<name>A0A0R0F4T6_SOYBN</name>
<reference evidence="1" key="3">
    <citation type="submission" date="2018-07" db="EMBL/GenBank/DDBJ databases">
        <title>WGS assembly of Glycine max.</title>
        <authorList>
            <person name="Schmutz J."/>
            <person name="Cannon S."/>
            <person name="Schlueter J."/>
            <person name="Ma J."/>
            <person name="Mitros T."/>
            <person name="Nelson W."/>
            <person name="Hyten D."/>
            <person name="Song Q."/>
            <person name="Thelen J."/>
            <person name="Cheng J."/>
            <person name="Xu D."/>
            <person name="Hellsten U."/>
            <person name="May G."/>
            <person name="Yu Y."/>
            <person name="Sakurai T."/>
            <person name="Umezawa T."/>
            <person name="Bhattacharyya M."/>
            <person name="Sandhu D."/>
            <person name="Valliyodan B."/>
            <person name="Lindquist E."/>
            <person name="Peto M."/>
            <person name="Grant D."/>
            <person name="Shu S."/>
            <person name="Goodstein D."/>
            <person name="Barry K."/>
            <person name="Futrell-Griggs M."/>
            <person name="Abernathy B."/>
            <person name="Du J."/>
            <person name="Tian Z."/>
            <person name="Zhu L."/>
            <person name="Gill N."/>
            <person name="Joshi T."/>
            <person name="Libault M."/>
            <person name="Sethuraman A."/>
            <person name="Zhang X."/>
            <person name="Shinozaki K."/>
            <person name="Nguyen H."/>
            <person name="Wing R."/>
            <person name="Cregan P."/>
            <person name="Specht J."/>
            <person name="Grimwood J."/>
            <person name="Rokhsar D."/>
            <person name="Stacey G."/>
            <person name="Shoemaker R."/>
            <person name="Jackson S."/>
        </authorList>
    </citation>
    <scope>NUCLEOTIDE SEQUENCE</scope>
    <source>
        <tissue evidence="1">Callus</tissue>
    </source>
</reference>